<sequence length="764" mass="78052">MSSGSVNLSATLYVYSGGTTHDVLIVDGTQYLYQGATAVSDRVSGSGSVPGQIIVSGGAVLSSTADAGGNILLSNGGTADATTLNNQGYLAADSGTSATSTTVNSGGYFQISGGKTSATTINSGGYTVVTNSGQAQATSVSNGGRLQVQSAGVATSTTVTGSGSVLVYSAGLASATTLQGTSAGMGLTSGGTAIDTVVGSGAFVAAISGTLAGTTTIDQGGTVYGYSSGPSLLTLSGTVNDAGTLVSGTLASGATLTVSSGGEAADLWVTSGGTASIESGATLVSDIYVSSGGVLALSSGVVMSGATVHLAQNGQATLAADAGGTVILDGSANTGLTISGLSSGGVLTTVISGFDGTAAGNSDGIEISGLTAADVTSVSYAPTDSDHVTLSLTNGNSITLTIAGVKNHGFTLETAPDGSLVYEVCFLTDTMIRTPVGDVAVQDLHVGDDVITCTREGTPAVRKLIWTGKAHATVRVGLPADEAGYPVRVLKDAIAEGVPYKDLLITSEHCLFFDGMFIPVRMLVNGRSVFYDTSLTSYEYYHIETEEQSVILADGMMTESYLDTGNRYAFRRSGKIASVRPPVKSWEADAAYPLTVARDRVEPVYRTLSERAANVASDTLRTPKILSKDPNFHLITEKDQIIRQARSTGNTVTFMLPASVDTVRLVSRTSRPSDIIGPFLDDRRALGVLVGKVSLFEGDTTRSITAHLETPDLHGWHAQESTLSRWTNGHAVLPLGKRASRGFGMLSLEILAAGPYAVPDKSYQ</sequence>
<keyword evidence="3" id="KW-1185">Reference proteome</keyword>
<dbReference type="InterPro" id="IPR012332">
    <property type="entry name" value="Autotransporter_pectin_lyase_C"/>
</dbReference>
<dbReference type="Gene3D" id="2.160.20.20">
    <property type="match status" value="2"/>
</dbReference>
<organism evidence="2 3">
    <name type="scientific">Acetobacter farinalis</name>
    <dbReference type="NCBI Taxonomy" id="1260984"/>
    <lineage>
        <taxon>Bacteria</taxon>
        <taxon>Pseudomonadati</taxon>
        <taxon>Pseudomonadota</taxon>
        <taxon>Alphaproteobacteria</taxon>
        <taxon>Acetobacterales</taxon>
        <taxon>Acetobacteraceae</taxon>
        <taxon>Acetobacter</taxon>
    </lineage>
</organism>
<dbReference type="EMBL" id="JAPIUX010000017">
    <property type="protein sequence ID" value="MCX2561915.1"/>
    <property type="molecule type" value="Genomic_DNA"/>
</dbReference>
<dbReference type="NCBIfam" id="TIGR04415">
    <property type="entry name" value="O_hepto_targRPT"/>
    <property type="match status" value="4"/>
</dbReference>
<proteinExistence type="predicted"/>
<feature type="domain" description="Hedgehog/Intein (Hint)" evidence="1">
    <location>
        <begin position="424"/>
        <end position="564"/>
    </location>
</feature>
<dbReference type="Pfam" id="PF16168">
    <property type="entry name" value="AIDA"/>
    <property type="match status" value="1"/>
</dbReference>
<comment type="caution">
    <text evidence="2">The sequence shown here is derived from an EMBL/GenBank/DDBJ whole genome shotgun (WGS) entry which is preliminary data.</text>
</comment>
<dbReference type="InterPro" id="IPR036844">
    <property type="entry name" value="Hint_dom_sf"/>
</dbReference>
<dbReference type="Pfam" id="PF13403">
    <property type="entry name" value="Hint_2"/>
    <property type="match status" value="1"/>
</dbReference>
<evidence type="ECO:0000313" key="2">
    <source>
        <dbReference type="EMBL" id="MCX2561915.1"/>
    </source>
</evidence>
<evidence type="ECO:0000259" key="1">
    <source>
        <dbReference type="Pfam" id="PF13403"/>
    </source>
</evidence>
<dbReference type="RefSeq" id="WP_166122911.1">
    <property type="nucleotide sequence ID" value="NZ_JAPIUX010000017.1"/>
</dbReference>
<dbReference type="SUPFAM" id="SSF51294">
    <property type="entry name" value="Hedgehog/intein (Hint) domain"/>
    <property type="match status" value="1"/>
</dbReference>
<gene>
    <name evidence="2" type="ORF">OQ252_10985</name>
</gene>
<reference evidence="2 3" key="1">
    <citation type="submission" date="2022-11" db="EMBL/GenBank/DDBJ databases">
        <title>Genome sequencing of Acetobacter type strain.</title>
        <authorList>
            <person name="Heo J."/>
            <person name="Lee D."/>
            <person name="Han B.-H."/>
            <person name="Hong S.-B."/>
            <person name="Kwon S.-W."/>
        </authorList>
    </citation>
    <scope>NUCLEOTIDE SEQUENCE [LARGE SCALE GENOMIC DNA]</scope>
    <source>
        <strain evidence="2 3">KACC 21251</strain>
    </source>
</reference>
<protein>
    <submittedName>
        <fullName evidence="2">Hint domain-containing protein</fullName>
    </submittedName>
</protein>
<name>A0ABT3Q9H3_9PROT</name>
<dbReference type="InterPro" id="IPR028992">
    <property type="entry name" value="Hedgehog/Intein_dom"/>
</dbReference>
<dbReference type="Proteomes" id="UP001526446">
    <property type="component" value="Unassembled WGS sequence"/>
</dbReference>
<dbReference type="InterPro" id="IPR030930">
    <property type="entry name" value="AIDA"/>
</dbReference>
<accession>A0ABT3Q9H3</accession>
<evidence type="ECO:0000313" key="3">
    <source>
        <dbReference type="Proteomes" id="UP001526446"/>
    </source>
</evidence>